<sequence>RTQPSTAGMSAEERERLRSLFHAYDVDHSGQIEKNEFLTICAELQVSTDEAERIFNRLDVDQDGTVTLMEFIGGFHDRYGEVMEADGGEVSVAWLKFENKMGEQAKFIPR</sequence>
<feature type="domain" description="EF-hand" evidence="3">
    <location>
        <begin position="12"/>
        <end position="47"/>
    </location>
</feature>
<dbReference type="Pfam" id="PF13499">
    <property type="entry name" value="EF-hand_7"/>
    <property type="match status" value="1"/>
</dbReference>
<dbReference type="PROSITE" id="PS50222">
    <property type="entry name" value="EF_HAND_2"/>
    <property type="match status" value="2"/>
</dbReference>
<comment type="caution">
    <text evidence="4">The sequence shown here is derived from an EMBL/GenBank/DDBJ whole genome shotgun (WGS) entry which is preliminary data.</text>
</comment>
<proteinExistence type="predicted"/>
<dbReference type="AlphaFoldDB" id="Q4TFK4"/>
<evidence type="ECO:0000256" key="2">
    <source>
        <dbReference type="ARBA" id="ARBA00022837"/>
    </source>
</evidence>
<keyword evidence="2" id="KW-0106">Calcium</keyword>
<evidence type="ECO:0000256" key="1">
    <source>
        <dbReference type="ARBA" id="ARBA00022723"/>
    </source>
</evidence>
<protein>
    <submittedName>
        <fullName evidence="4">(spotted green pufferfish) hypothetical protein</fullName>
    </submittedName>
</protein>
<accession>Q4TFK4</accession>
<keyword evidence="1" id="KW-0479">Metal-binding</keyword>
<feature type="domain" description="EF-hand" evidence="3">
    <location>
        <begin position="49"/>
        <end position="81"/>
    </location>
</feature>
<dbReference type="GO" id="GO:0005509">
    <property type="term" value="F:calcium ion binding"/>
    <property type="evidence" value="ECO:0007669"/>
    <property type="project" value="InterPro"/>
</dbReference>
<dbReference type="InterPro" id="IPR018247">
    <property type="entry name" value="EF_Hand_1_Ca_BS"/>
</dbReference>
<reference evidence="4" key="1">
    <citation type="journal article" date="2004" name="Nature">
        <title>Genome duplication in the teleost fish Tetraodon nigroviridis reveals the early vertebrate proto-karyotype.</title>
        <authorList>
            <person name="Jaillon O."/>
            <person name="Aury J.-M."/>
            <person name="Brunet F."/>
            <person name="Petit J.-L."/>
            <person name="Stange-Thomann N."/>
            <person name="Mauceli E."/>
            <person name="Bouneau L."/>
            <person name="Fischer C."/>
            <person name="Ozouf-Costaz C."/>
            <person name="Bernot A."/>
            <person name="Nicaud S."/>
            <person name="Jaffe D."/>
            <person name="Fisher S."/>
            <person name="Lutfalla G."/>
            <person name="Dossat C."/>
            <person name="Segurens B."/>
            <person name="Dasilva C."/>
            <person name="Salanoubat M."/>
            <person name="Levy M."/>
            <person name="Boudet N."/>
            <person name="Castellano S."/>
            <person name="Anthouard V."/>
            <person name="Jubin C."/>
            <person name="Castelli V."/>
            <person name="Katinka M."/>
            <person name="Vacherie B."/>
            <person name="Biemont C."/>
            <person name="Skalli Z."/>
            <person name="Cattolico L."/>
            <person name="Poulain J."/>
            <person name="De Berardinis V."/>
            <person name="Cruaud C."/>
            <person name="Duprat S."/>
            <person name="Brottier P."/>
            <person name="Coutanceau J.-P."/>
            <person name="Gouzy J."/>
            <person name="Parra G."/>
            <person name="Lardier G."/>
            <person name="Chapple C."/>
            <person name="McKernan K.J."/>
            <person name="McEwan P."/>
            <person name="Bosak S."/>
            <person name="Kellis M."/>
            <person name="Volff J.-N."/>
            <person name="Guigo R."/>
            <person name="Zody M.C."/>
            <person name="Mesirov J."/>
            <person name="Lindblad-Toh K."/>
            <person name="Birren B."/>
            <person name="Nusbaum C."/>
            <person name="Kahn D."/>
            <person name="Robinson-Rechavi M."/>
            <person name="Laudet V."/>
            <person name="Schachter V."/>
            <person name="Quetier F."/>
            <person name="Saurin W."/>
            <person name="Scarpelli C."/>
            <person name="Wincker P."/>
            <person name="Lander E.S."/>
            <person name="Weissenbach J."/>
            <person name="Roest Crollius H."/>
        </authorList>
    </citation>
    <scope>NUCLEOTIDE SEQUENCE [LARGE SCALE GENOMIC DNA]</scope>
</reference>
<dbReference type="PROSITE" id="PS00018">
    <property type="entry name" value="EF_HAND_1"/>
    <property type="match status" value="2"/>
</dbReference>
<dbReference type="KEGG" id="tng:GSTEN00001594G001"/>
<dbReference type="OrthoDB" id="9879408at2759"/>
<reference evidence="4" key="2">
    <citation type="submission" date="2004-02" db="EMBL/GenBank/DDBJ databases">
        <authorList>
            <consortium name="Genoscope"/>
            <consortium name="Whitehead Institute Centre for Genome Research"/>
        </authorList>
    </citation>
    <scope>NUCLEOTIDE SEQUENCE</scope>
</reference>
<dbReference type="CDD" id="cd00051">
    <property type="entry name" value="EFh"/>
    <property type="match status" value="1"/>
</dbReference>
<gene>
    <name evidence="4" type="ORF">GSTENG00001594001</name>
</gene>
<evidence type="ECO:0000259" key="3">
    <source>
        <dbReference type="PROSITE" id="PS50222"/>
    </source>
</evidence>
<dbReference type="InterPro" id="IPR002048">
    <property type="entry name" value="EF_hand_dom"/>
</dbReference>
<evidence type="ECO:0000313" key="4">
    <source>
        <dbReference type="EMBL" id="CAF88328.1"/>
    </source>
</evidence>
<dbReference type="SMART" id="SM00054">
    <property type="entry name" value="EFh"/>
    <property type="match status" value="2"/>
</dbReference>
<dbReference type="Gene3D" id="1.10.238.10">
    <property type="entry name" value="EF-hand"/>
    <property type="match status" value="1"/>
</dbReference>
<feature type="non-terminal residue" evidence="4">
    <location>
        <position position="1"/>
    </location>
</feature>
<dbReference type="SUPFAM" id="SSF47473">
    <property type="entry name" value="EF-hand"/>
    <property type="match status" value="1"/>
</dbReference>
<name>Q4TFK4_TETNG</name>
<dbReference type="InterPro" id="IPR011992">
    <property type="entry name" value="EF-hand-dom_pair"/>
</dbReference>
<organism evidence="4">
    <name type="scientific">Tetraodon nigroviridis</name>
    <name type="common">Spotted green pufferfish</name>
    <name type="synonym">Chelonodon nigroviridis</name>
    <dbReference type="NCBI Taxonomy" id="99883"/>
    <lineage>
        <taxon>Eukaryota</taxon>
        <taxon>Metazoa</taxon>
        <taxon>Chordata</taxon>
        <taxon>Craniata</taxon>
        <taxon>Vertebrata</taxon>
        <taxon>Euteleostomi</taxon>
        <taxon>Actinopterygii</taxon>
        <taxon>Neopterygii</taxon>
        <taxon>Teleostei</taxon>
        <taxon>Neoteleostei</taxon>
        <taxon>Acanthomorphata</taxon>
        <taxon>Eupercaria</taxon>
        <taxon>Tetraodontiformes</taxon>
        <taxon>Tetradontoidea</taxon>
        <taxon>Tetraodontidae</taxon>
        <taxon>Tetraodon</taxon>
    </lineage>
</organism>
<dbReference type="EMBL" id="CAAE01004411">
    <property type="protein sequence ID" value="CAF88328.1"/>
    <property type="molecule type" value="Genomic_DNA"/>
</dbReference>